<reference evidence="2 3" key="1">
    <citation type="journal article" date="2015" name="Genome Announc.">
        <title>Expanding the biotechnology potential of lactobacilli through comparative genomics of 213 strains and associated genera.</title>
        <authorList>
            <person name="Sun Z."/>
            <person name="Harris H.M."/>
            <person name="McCann A."/>
            <person name="Guo C."/>
            <person name="Argimon S."/>
            <person name="Zhang W."/>
            <person name="Yang X."/>
            <person name="Jeffery I.B."/>
            <person name="Cooney J.C."/>
            <person name="Kagawa T.F."/>
            <person name="Liu W."/>
            <person name="Song Y."/>
            <person name="Salvetti E."/>
            <person name="Wrobel A."/>
            <person name="Rasinkangas P."/>
            <person name="Parkhill J."/>
            <person name="Rea M.C."/>
            <person name="O'Sullivan O."/>
            <person name="Ritari J."/>
            <person name="Douillard F.P."/>
            <person name="Paul Ross R."/>
            <person name="Yang R."/>
            <person name="Briner A.E."/>
            <person name="Felis G.E."/>
            <person name="de Vos W.M."/>
            <person name="Barrangou R."/>
            <person name="Klaenhammer T.R."/>
            <person name="Caufield P.W."/>
            <person name="Cui Y."/>
            <person name="Zhang H."/>
            <person name="O'Toole P.W."/>
        </authorList>
    </citation>
    <scope>NUCLEOTIDE SEQUENCE [LARGE SCALE GENOMIC DNA]</scope>
    <source>
        <strain evidence="2 3">DSM 15833</strain>
    </source>
</reference>
<keyword evidence="2" id="KW-0503">Monooxygenase</keyword>
<protein>
    <submittedName>
        <fullName evidence="2">Brp Blh family beta-carotene 15,15-monooxygenase</fullName>
    </submittedName>
</protein>
<keyword evidence="1" id="KW-0472">Membrane</keyword>
<accession>A0A0R1TGX1</accession>
<evidence type="ECO:0000256" key="1">
    <source>
        <dbReference type="SAM" id="Phobius"/>
    </source>
</evidence>
<dbReference type="Proteomes" id="UP000051048">
    <property type="component" value="Unassembled WGS sequence"/>
</dbReference>
<feature type="transmembrane region" description="Helical" evidence="1">
    <location>
        <begin position="123"/>
        <end position="150"/>
    </location>
</feature>
<keyword evidence="2" id="KW-0560">Oxidoreductase</keyword>
<sequence length="400" mass="45499">MLGLKAMIDSLVKKRRALSLNSKLKEQVYLLAFGVYVAFNFLAGTMYIVLVPSNIIRIGQLVGVLIAVIKIFFFDIYDDKKEVLLISILGLFLWVCSLNAEVMDLFYYYVLVVAARGVDFRRILRLFIGIISVGTVVVIVSAKLGIIIGLTNSRDGATAIRYALGFVYTTDFAARIFYLLLTYVTFRKFKLLFSEYIIAISMVAFVYIVTDTKLDTLLMLLIIMVALFKKYITKALIVMKAKVINILTVLSILGIIGLTYLYDKTNILLVIINKILTRRLEFGHAAFTKYNVTLFGQEVVQNGNGGIHKGYFEYFYIDSSYLRILMMNGFVIFIIVLIFLLSLSSNFINKKMYSLEIMLLFVLLSSLIDQHLIEISFNIIFIAFFANTNFFEEGSDSEIE</sequence>
<feature type="transmembrane region" description="Helical" evidence="1">
    <location>
        <begin position="58"/>
        <end position="77"/>
    </location>
</feature>
<evidence type="ECO:0000313" key="3">
    <source>
        <dbReference type="Proteomes" id="UP000051048"/>
    </source>
</evidence>
<feature type="transmembrane region" description="Helical" evidence="1">
    <location>
        <begin position="162"/>
        <end position="184"/>
    </location>
</feature>
<feature type="transmembrane region" description="Helical" evidence="1">
    <location>
        <begin position="28"/>
        <end position="51"/>
    </location>
</feature>
<keyword evidence="1" id="KW-1133">Transmembrane helix</keyword>
<dbReference type="PATRIC" id="fig|1423740.3.peg.2377"/>
<proteinExistence type="predicted"/>
<feature type="transmembrane region" description="Helical" evidence="1">
    <location>
        <begin position="244"/>
        <end position="262"/>
    </location>
</feature>
<feature type="transmembrane region" description="Helical" evidence="1">
    <location>
        <begin position="83"/>
        <end position="111"/>
    </location>
</feature>
<feature type="transmembrane region" description="Helical" evidence="1">
    <location>
        <begin position="191"/>
        <end position="210"/>
    </location>
</feature>
<keyword evidence="1" id="KW-0812">Transmembrane</keyword>
<dbReference type="AlphaFoldDB" id="A0A0R1TGX1"/>
<evidence type="ECO:0000313" key="2">
    <source>
        <dbReference type="EMBL" id="KRL80358.1"/>
    </source>
</evidence>
<feature type="transmembrane region" description="Helical" evidence="1">
    <location>
        <begin position="216"/>
        <end position="232"/>
    </location>
</feature>
<dbReference type="GO" id="GO:0004497">
    <property type="term" value="F:monooxygenase activity"/>
    <property type="evidence" value="ECO:0007669"/>
    <property type="project" value="UniProtKB-KW"/>
</dbReference>
<name>A0A0R1TGX1_9LACO</name>
<dbReference type="STRING" id="1423740.FC36_GL002191"/>
<dbReference type="EMBL" id="AZFH01000061">
    <property type="protein sequence ID" value="KRL80358.1"/>
    <property type="molecule type" value="Genomic_DNA"/>
</dbReference>
<gene>
    <name evidence="2" type="ORF">FC36_GL002191</name>
</gene>
<comment type="caution">
    <text evidence="2">The sequence shown here is derived from an EMBL/GenBank/DDBJ whole genome shotgun (WGS) entry which is preliminary data.</text>
</comment>
<organism evidence="2 3">
    <name type="scientific">Ligilactobacillus equi DSM 15833 = JCM 10991</name>
    <dbReference type="NCBI Taxonomy" id="1423740"/>
    <lineage>
        <taxon>Bacteria</taxon>
        <taxon>Bacillati</taxon>
        <taxon>Bacillota</taxon>
        <taxon>Bacilli</taxon>
        <taxon>Lactobacillales</taxon>
        <taxon>Lactobacillaceae</taxon>
        <taxon>Ligilactobacillus</taxon>
    </lineage>
</organism>
<feature type="transmembrane region" description="Helical" evidence="1">
    <location>
        <begin position="321"/>
        <end position="343"/>
    </location>
</feature>